<dbReference type="STRING" id="1332080.ATN00_02350"/>
<dbReference type="Pfam" id="PF01497">
    <property type="entry name" value="Peripla_BP_2"/>
    <property type="match status" value="1"/>
</dbReference>
<evidence type="ECO:0000313" key="4">
    <source>
        <dbReference type="Proteomes" id="UP000056968"/>
    </source>
</evidence>
<feature type="chain" id="PRO_5006611719" evidence="1">
    <location>
        <begin position="24"/>
        <end position="276"/>
    </location>
</feature>
<dbReference type="PANTHER" id="PTHR30535:SF34">
    <property type="entry name" value="MOLYBDATE-BINDING PROTEIN MOLA"/>
    <property type="match status" value="1"/>
</dbReference>
<accession>A0A0S3EV76</accession>
<dbReference type="OrthoDB" id="1632039at2"/>
<name>A0A0S3EV76_9SPHN</name>
<dbReference type="Proteomes" id="UP000056968">
    <property type="component" value="Chromosome"/>
</dbReference>
<dbReference type="SUPFAM" id="SSF53807">
    <property type="entry name" value="Helical backbone' metal receptor"/>
    <property type="match status" value="1"/>
</dbReference>
<gene>
    <name evidence="3" type="ORF">ATN00_02350</name>
</gene>
<proteinExistence type="predicted"/>
<reference evidence="3 4" key="1">
    <citation type="submission" date="2015-11" db="EMBL/GenBank/DDBJ databases">
        <title>A Two-component Flavoprotein Monooxygenase System MeaXY Responsible for para-Hydroxylation of 2-Methyl-6-ethylaniline and 2,6-Diethylaniline in Sphingobium baderi DE-13.</title>
        <authorList>
            <person name="Cheng M."/>
            <person name="Meng Q."/>
            <person name="Yang Y."/>
            <person name="Chu C."/>
            <person name="Yan X."/>
            <person name="He J."/>
            <person name="Li S."/>
        </authorList>
    </citation>
    <scope>NUCLEOTIDE SEQUENCE [LARGE SCALE GENOMIC DNA]</scope>
    <source>
        <strain evidence="3 4">DE-13</strain>
    </source>
</reference>
<dbReference type="InterPro" id="IPR050902">
    <property type="entry name" value="ABC_Transporter_SBP"/>
</dbReference>
<organism evidence="3 4">
    <name type="scientific">Sphingobium baderi</name>
    <dbReference type="NCBI Taxonomy" id="1332080"/>
    <lineage>
        <taxon>Bacteria</taxon>
        <taxon>Pseudomonadati</taxon>
        <taxon>Pseudomonadota</taxon>
        <taxon>Alphaproteobacteria</taxon>
        <taxon>Sphingomonadales</taxon>
        <taxon>Sphingomonadaceae</taxon>
        <taxon>Sphingobium</taxon>
    </lineage>
</organism>
<evidence type="ECO:0000313" key="3">
    <source>
        <dbReference type="EMBL" id="ALR19316.1"/>
    </source>
</evidence>
<dbReference type="KEGG" id="sbd:ATN00_02350"/>
<keyword evidence="4" id="KW-1185">Reference proteome</keyword>
<dbReference type="EMBL" id="CP013264">
    <property type="protein sequence ID" value="ALR19316.1"/>
    <property type="molecule type" value="Genomic_DNA"/>
</dbReference>
<sequence>MSRCSGYIAILISCFLTSTVASQGTNEHHYKPQRIVSLNLCADQYLMAIADPAQIAALTHLSRDRAMSAGAAAADRLPVMRGSAEEVLTLNPDLLVASPSRRMETRAALKGRYPLLELPSAKSYADIVRQVREIATAVGHGDRGEALIRNMDASLARLPPKRPRGVAAYYQRRGYLTGAGTLVDDLMARMGLVNLATRLGKPALSRMSLEEMIAARPDYIIIEDASDRVTDLGTEMLHHPALNGIKRLHLPQAWTVCGGPAYVMAAQSLARQLDRH</sequence>
<dbReference type="RefSeq" id="WP_062061609.1">
    <property type="nucleotide sequence ID" value="NZ_CP013264.1"/>
</dbReference>
<keyword evidence="1" id="KW-0732">Signal</keyword>
<feature type="domain" description="Fe/B12 periplasmic-binding" evidence="2">
    <location>
        <begin position="34"/>
        <end position="276"/>
    </location>
</feature>
<protein>
    <submittedName>
        <fullName evidence="3">Iron ABC transporter</fullName>
    </submittedName>
</protein>
<evidence type="ECO:0000259" key="2">
    <source>
        <dbReference type="PROSITE" id="PS50983"/>
    </source>
</evidence>
<dbReference type="PANTHER" id="PTHR30535">
    <property type="entry name" value="VITAMIN B12-BINDING PROTEIN"/>
    <property type="match status" value="1"/>
</dbReference>
<feature type="signal peptide" evidence="1">
    <location>
        <begin position="1"/>
        <end position="23"/>
    </location>
</feature>
<dbReference type="Gene3D" id="3.40.50.1980">
    <property type="entry name" value="Nitrogenase molybdenum iron protein domain"/>
    <property type="match status" value="2"/>
</dbReference>
<dbReference type="InterPro" id="IPR002491">
    <property type="entry name" value="ABC_transptr_periplasmic_BD"/>
</dbReference>
<dbReference type="PROSITE" id="PS50983">
    <property type="entry name" value="FE_B12_PBP"/>
    <property type="match status" value="1"/>
</dbReference>
<dbReference type="AlphaFoldDB" id="A0A0S3EV76"/>
<evidence type="ECO:0000256" key="1">
    <source>
        <dbReference type="SAM" id="SignalP"/>
    </source>
</evidence>